<dbReference type="GO" id="GO:0003677">
    <property type="term" value="F:DNA binding"/>
    <property type="evidence" value="ECO:0007669"/>
    <property type="project" value="UniProtKB-KW"/>
</dbReference>
<dbReference type="SUPFAM" id="SSF52540">
    <property type="entry name" value="P-loop containing nucleoside triphosphate hydrolases"/>
    <property type="match status" value="1"/>
</dbReference>
<dbReference type="AlphaFoldDB" id="A0A8X8I4X7"/>
<dbReference type="GO" id="GO:0006270">
    <property type="term" value="P:DNA replication initiation"/>
    <property type="evidence" value="ECO:0007669"/>
    <property type="project" value="TreeGrafter"/>
</dbReference>
<name>A0A8X8I4X7_CALTT</name>
<dbReference type="SMART" id="SM00490">
    <property type="entry name" value="HELICc"/>
    <property type="match status" value="1"/>
</dbReference>
<dbReference type="InterPro" id="IPR027417">
    <property type="entry name" value="P-loop_NTPase"/>
</dbReference>
<keyword evidence="1" id="KW-0547">Nucleotide-binding</keyword>
<evidence type="ECO:0000313" key="5">
    <source>
        <dbReference type="EMBL" id="QZT33972.1"/>
    </source>
</evidence>
<keyword evidence="6" id="KW-1185">Reference proteome</keyword>
<dbReference type="GO" id="GO:0006302">
    <property type="term" value="P:double-strand break repair"/>
    <property type="evidence" value="ECO:0007669"/>
    <property type="project" value="TreeGrafter"/>
</dbReference>
<dbReference type="GO" id="GO:0043138">
    <property type="term" value="F:3'-5' DNA helicase activity"/>
    <property type="evidence" value="ECO:0007669"/>
    <property type="project" value="TreeGrafter"/>
</dbReference>
<dbReference type="Proteomes" id="UP000825179">
    <property type="component" value="Chromosome"/>
</dbReference>
<evidence type="ECO:0000256" key="1">
    <source>
        <dbReference type="ARBA" id="ARBA00022741"/>
    </source>
</evidence>
<dbReference type="InterPro" id="IPR001650">
    <property type="entry name" value="Helicase_C-like"/>
</dbReference>
<dbReference type="RefSeq" id="WP_222822839.1">
    <property type="nucleotide sequence ID" value="NZ_CP082237.1"/>
</dbReference>
<gene>
    <name evidence="5" type="ORF">HUR95_00580</name>
</gene>
<dbReference type="Gene3D" id="3.40.50.300">
    <property type="entry name" value="P-loop containing nucleotide triphosphate hydrolases"/>
    <property type="match status" value="1"/>
</dbReference>
<dbReference type="EMBL" id="CP082237">
    <property type="protein sequence ID" value="QZT33972.1"/>
    <property type="molecule type" value="Genomic_DNA"/>
</dbReference>
<protein>
    <recommendedName>
        <fullName evidence="4">Helicase C-terminal domain-containing protein</fullName>
    </recommendedName>
</protein>
<dbReference type="PANTHER" id="PTHR30580">
    <property type="entry name" value="PRIMOSOMAL PROTEIN N"/>
    <property type="match status" value="1"/>
</dbReference>
<organism evidence="5 6">
    <name type="scientific">Caldalkalibacillus thermarum (strain TA2.A1)</name>
    <dbReference type="NCBI Taxonomy" id="986075"/>
    <lineage>
        <taxon>Bacteria</taxon>
        <taxon>Bacillati</taxon>
        <taxon>Bacillota</taxon>
        <taxon>Bacilli</taxon>
        <taxon>Bacillales</taxon>
        <taxon>Bacillaceae</taxon>
        <taxon>Caldalkalibacillus</taxon>
    </lineage>
</organism>
<evidence type="ECO:0000313" key="6">
    <source>
        <dbReference type="Proteomes" id="UP000825179"/>
    </source>
</evidence>
<feature type="domain" description="Helicase C-terminal" evidence="4">
    <location>
        <begin position="83"/>
        <end position="247"/>
    </location>
</feature>
<evidence type="ECO:0000256" key="2">
    <source>
        <dbReference type="ARBA" id="ARBA00022840"/>
    </source>
</evidence>
<dbReference type="PROSITE" id="PS51194">
    <property type="entry name" value="HELICASE_CTER"/>
    <property type="match status" value="1"/>
</dbReference>
<keyword evidence="2" id="KW-0067">ATP-binding</keyword>
<proteinExistence type="predicted"/>
<dbReference type="KEGG" id="cthu:HUR95_00580"/>
<sequence length="261" mass="29596">MYGFPYHHDPMLPFAVLRARKAAGKTVYLTATPRPDMAGRVKRGDLAHVLIPQRFHGRPLAVPRIRPVGRWRKKIRQKEKLTPLIDFLFHLMDNGRYGYLFVPQVRDIELVQHYVEEELLPFMRAAWPKLAEKVSVPFTVAEVHAAHPGRGGVVSRFRQHEIRLLITTTILERGVTIPFSDVAVLGSDDAVFDAAALIQIAGRVGRKAADPVGHVWFLPEMRTKAQQQAIRQIKQWNRLARQLSGSLHRDGSLQGRGRPHG</sequence>
<dbReference type="Pfam" id="PF00271">
    <property type="entry name" value="Helicase_C"/>
    <property type="match status" value="1"/>
</dbReference>
<evidence type="ECO:0000256" key="3">
    <source>
        <dbReference type="ARBA" id="ARBA00023125"/>
    </source>
</evidence>
<dbReference type="GO" id="GO:0005524">
    <property type="term" value="F:ATP binding"/>
    <property type="evidence" value="ECO:0007669"/>
    <property type="project" value="UniProtKB-KW"/>
</dbReference>
<accession>A0A8X8I4X7</accession>
<evidence type="ECO:0000259" key="4">
    <source>
        <dbReference type="PROSITE" id="PS51194"/>
    </source>
</evidence>
<dbReference type="PANTHER" id="PTHR30580:SF1">
    <property type="entry name" value="COMF OPERON PROTEIN 1"/>
    <property type="match status" value="1"/>
</dbReference>
<dbReference type="GO" id="GO:0006310">
    <property type="term" value="P:DNA recombination"/>
    <property type="evidence" value="ECO:0007669"/>
    <property type="project" value="TreeGrafter"/>
</dbReference>
<keyword evidence="3" id="KW-0238">DNA-binding</keyword>
<reference evidence="5 6" key="1">
    <citation type="journal article" date="2020" name="Extremophiles">
        <title>Genomic analysis of Caldalkalibacillus thermarum TA2.A1 reveals aerobic alkaliphilic metabolism and evolutionary hallmarks linking alkaliphilic bacteria and plant life.</title>
        <authorList>
            <person name="de Jong S.I."/>
            <person name="van den Broek M.A."/>
            <person name="Merkel A.Y."/>
            <person name="de la Torre Cortes P."/>
            <person name="Kalamorz F."/>
            <person name="Cook G.M."/>
            <person name="van Loosdrecht M.C.M."/>
            <person name="McMillan D.G.G."/>
        </authorList>
    </citation>
    <scope>NUCLEOTIDE SEQUENCE [LARGE SCALE GENOMIC DNA]</scope>
    <source>
        <strain evidence="5 6">TA2.A1</strain>
    </source>
</reference>